<evidence type="ECO:0000313" key="2">
    <source>
        <dbReference type="EMBL" id="GAI35748.1"/>
    </source>
</evidence>
<comment type="caution">
    <text evidence="2">The sequence shown here is derived from an EMBL/GenBank/DDBJ whole genome shotgun (WGS) entry which is preliminary data.</text>
</comment>
<reference evidence="2" key="1">
    <citation type="journal article" date="2014" name="Front. Microbiol.">
        <title>High frequency of phylogenetically diverse reductive dehalogenase-homologous genes in deep subseafloor sedimentary metagenomes.</title>
        <authorList>
            <person name="Kawai M."/>
            <person name="Futagami T."/>
            <person name="Toyoda A."/>
            <person name="Takaki Y."/>
            <person name="Nishi S."/>
            <person name="Hori S."/>
            <person name="Arai W."/>
            <person name="Tsubouchi T."/>
            <person name="Morono Y."/>
            <person name="Uchiyama I."/>
            <person name="Ito T."/>
            <person name="Fujiyama A."/>
            <person name="Inagaki F."/>
            <person name="Takami H."/>
        </authorList>
    </citation>
    <scope>NUCLEOTIDE SEQUENCE</scope>
    <source>
        <strain evidence="2">Expedition CK06-06</strain>
    </source>
</reference>
<feature type="compositionally biased region" description="Basic and acidic residues" evidence="1">
    <location>
        <begin position="20"/>
        <end position="33"/>
    </location>
</feature>
<feature type="region of interest" description="Disordered" evidence="1">
    <location>
        <begin position="17"/>
        <end position="47"/>
    </location>
</feature>
<protein>
    <submittedName>
        <fullName evidence="2">Uncharacterized protein</fullName>
    </submittedName>
</protein>
<accession>X1MWT4</accession>
<evidence type="ECO:0000256" key="1">
    <source>
        <dbReference type="SAM" id="MobiDB-lite"/>
    </source>
</evidence>
<sequence>MSNKQNLQEAVKTFTKAKKEKADEVSKAVEDVNTRLQTQREQQRRQS</sequence>
<dbReference type="EMBL" id="BARV01025982">
    <property type="protein sequence ID" value="GAI35748.1"/>
    <property type="molecule type" value="Genomic_DNA"/>
</dbReference>
<gene>
    <name evidence="2" type="ORF">S06H3_42066</name>
</gene>
<name>X1MWT4_9ZZZZ</name>
<dbReference type="AlphaFoldDB" id="X1MWT4"/>
<proteinExistence type="predicted"/>
<organism evidence="2">
    <name type="scientific">marine sediment metagenome</name>
    <dbReference type="NCBI Taxonomy" id="412755"/>
    <lineage>
        <taxon>unclassified sequences</taxon>
        <taxon>metagenomes</taxon>
        <taxon>ecological metagenomes</taxon>
    </lineage>
</organism>